<sequence length="110" mass="12600">MEAFVKRWEKSKFIPYDQVLDFAKDPRFCSVMLTPAAQRGIFELFAAGTGDDTRLALSKRADQSLSLSGAYTYSWTEQIHFLEDGSARLYAWKGLSHAASLRKIRKEYLK</sequence>
<dbReference type="Proteomes" id="UP000240704">
    <property type="component" value="Segment"/>
</dbReference>
<dbReference type="RefSeq" id="YP_009796614.1">
    <property type="nucleotide sequence ID" value="NC_047902.1"/>
</dbReference>
<evidence type="ECO:0000313" key="1">
    <source>
        <dbReference type="EMBL" id="AUM59665.1"/>
    </source>
</evidence>
<reference evidence="2" key="1">
    <citation type="submission" date="2017-11" db="EMBL/GenBank/DDBJ databases">
        <title>Genome sequence and characterization of the novel virulent phage PMBT3 infecting Pseudomonas sp.</title>
        <authorList>
            <person name="Koberg S."/>
            <person name="Brinks E."/>
            <person name="Heller K.J."/>
            <person name="Neve H."/>
            <person name="Franz C.M.A.P."/>
        </authorList>
    </citation>
    <scope>NUCLEOTIDE SEQUENCE [LARGE SCALE GENOMIC DNA]</scope>
</reference>
<keyword evidence="2" id="KW-1185">Reference proteome</keyword>
<organism evidence="1 2">
    <name type="scientific">Pseudomonas phage PMBT3</name>
    <dbReference type="NCBI Taxonomy" id="2059856"/>
    <lineage>
        <taxon>Viruses</taxon>
        <taxon>Duplodnaviria</taxon>
        <taxon>Heunggongvirae</taxon>
        <taxon>Uroviricota</taxon>
        <taxon>Caudoviricetes</taxon>
        <taxon>Maxrubnervirus</taxon>
        <taxon>Maxrubnervirus PMBT3</taxon>
    </lineage>
</organism>
<dbReference type="GeneID" id="54987004"/>
<protein>
    <submittedName>
        <fullName evidence="1">Uncharacterized protein</fullName>
    </submittedName>
</protein>
<dbReference type="EMBL" id="MG596799">
    <property type="protein sequence ID" value="AUM59665.1"/>
    <property type="molecule type" value="Genomic_DNA"/>
</dbReference>
<proteinExistence type="predicted"/>
<evidence type="ECO:0000313" key="2">
    <source>
        <dbReference type="Proteomes" id="UP000240704"/>
    </source>
</evidence>
<dbReference type="KEGG" id="vg:54987004"/>
<name>A0A2I6PHX8_9CAUD</name>
<accession>A0A2I6PHX8</accession>